<dbReference type="Pfam" id="PF03702">
    <property type="entry name" value="AnmK"/>
    <property type="match status" value="1"/>
</dbReference>
<feature type="binding site" evidence="1">
    <location>
        <begin position="7"/>
        <end position="14"/>
    </location>
    <ligand>
        <name>ATP</name>
        <dbReference type="ChEBI" id="CHEBI:30616"/>
    </ligand>
</feature>
<dbReference type="PANTHER" id="PTHR30605:SF0">
    <property type="entry name" value="ANHYDRO-N-ACETYLMURAMIC ACID KINASE"/>
    <property type="match status" value="1"/>
</dbReference>
<comment type="function">
    <text evidence="1">Catalyzes the specific phosphorylation of 1,6-anhydro-N-acetylmuramic acid (anhMurNAc) with the simultaneous cleavage of the 1,6-anhydro ring, generating MurNAc-6-P. Is required for the utilization of anhMurNAc either imported from the medium or derived from its own cell wall murein, and thus plays a role in cell wall recycling.</text>
</comment>
<dbReference type="SUPFAM" id="SSF53067">
    <property type="entry name" value="Actin-like ATPase domain"/>
    <property type="match status" value="1"/>
</dbReference>
<keyword evidence="1" id="KW-0067">ATP-binding</keyword>
<organism evidence="3 4">
    <name type="scientific">Allokutzneria multivorans</name>
    <dbReference type="NCBI Taxonomy" id="1142134"/>
    <lineage>
        <taxon>Bacteria</taxon>
        <taxon>Bacillati</taxon>
        <taxon>Actinomycetota</taxon>
        <taxon>Actinomycetes</taxon>
        <taxon>Pseudonocardiales</taxon>
        <taxon>Pseudonocardiaceae</taxon>
        <taxon>Allokutzneria</taxon>
    </lineage>
</organism>
<feature type="region of interest" description="Disordered" evidence="2">
    <location>
        <begin position="361"/>
        <end position="405"/>
    </location>
</feature>
<keyword evidence="1" id="KW-0119">Carbohydrate metabolism</keyword>
<accession>A0ABP7TKB6</accession>
<evidence type="ECO:0000313" key="3">
    <source>
        <dbReference type="EMBL" id="GAA4027591.1"/>
    </source>
</evidence>
<reference evidence="4" key="1">
    <citation type="journal article" date="2019" name="Int. J. Syst. Evol. Microbiol.">
        <title>The Global Catalogue of Microorganisms (GCM) 10K type strain sequencing project: providing services to taxonomists for standard genome sequencing and annotation.</title>
        <authorList>
            <consortium name="The Broad Institute Genomics Platform"/>
            <consortium name="The Broad Institute Genome Sequencing Center for Infectious Disease"/>
            <person name="Wu L."/>
            <person name="Ma J."/>
        </authorList>
    </citation>
    <scope>NUCLEOTIDE SEQUENCE [LARGE SCALE GENOMIC DNA]</scope>
    <source>
        <strain evidence="4">JCM 17342</strain>
    </source>
</reference>
<dbReference type="Gene3D" id="3.30.420.40">
    <property type="match status" value="2"/>
</dbReference>
<dbReference type="EMBL" id="BAABAL010000019">
    <property type="protein sequence ID" value="GAA4027591.1"/>
    <property type="molecule type" value="Genomic_DNA"/>
</dbReference>
<dbReference type="InterPro" id="IPR043129">
    <property type="entry name" value="ATPase_NBD"/>
</dbReference>
<dbReference type="NCBIfam" id="NF007146">
    <property type="entry name" value="PRK09585.2-6"/>
    <property type="match status" value="1"/>
</dbReference>
<protein>
    <recommendedName>
        <fullName evidence="1">Anhydro-N-acetylmuramic acid kinase</fullName>
        <ecNumber evidence="1">2.7.1.170</ecNumber>
    </recommendedName>
    <alternativeName>
        <fullName evidence="1">AnhMurNAc kinase</fullName>
    </alternativeName>
</protein>
<evidence type="ECO:0000256" key="2">
    <source>
        <dbReference type="SAM" id="MobiDB-lite"/>
    </source>
</evidence>
<dbReference type="GO" id="GO:0016301">
    <property type="term" value="F:kinase activity"/>
    <property type="evidence" value="ECO:0007669"/>
    <property type="project" value="UniProtKB-KW"/>
</dbReference>
<comment type="pathway">
    <text evidence="1">Cell wall biogenesis; peptidoglycan recycling.</text>
</comment>
<comment type="catalytic activity">
    <reaction evidence="1">
        <text>1,6-anhydro-N-acetyl-beta-muramate + ATP + H2O = N-acetyl-D-muramate 6-phosphate + ADP + H(+)</text>
        <dbReference type="Rhea" id="RHEA:24952"/>
        <dbReference type="ChEBI" id="CHEBI:15377"/>
        <dbReference type="ChEBI" id="CHEBI:15378"/>
        <dbReference type="ChEBI" id="CHEBI:30616"/>
        <dbReference type="ChEBI" id="CHEBI:58690"/>
        <dbReference type="ChEBI" id="CHEBI:58722"/>
        <dbReference type="ChEBI" id="CHEBI:456216"/>
        <dbReference type="EC" id="2.7.1.170"/>
    </reaction>
</comment>
<comment type="similarity">
    <text evidence="1">Belongs to the anhydro-N-acetylmuramic acid kinase family.</text>
</comment>
<keyword evidence="4" id="KW-1185">Reference proteome</keyword>
<gene>
    <name evidence="1" type="primary">anmK</name>
    <name evidence="3" type="ORF">GCM10022247_60690</name>
</gene>
<keyword evidence="1" id="KW-0547">Nucleotide-binding</keyword>
<dbReference type="Proteomes" id="UP001501747">
    <property type="component" value="Unassembled WGS sequence"/>
</dbReference>
<dbReference type="HAMAP" id="MF_01270">
    <property type="entry name" value="AnhMurNAc_kinase"/>
    <property type="match status" value="1"/>
</dbReference>
<evidence type="ECO:0000313" key="4">
    <source>
        <dbReference type="Proteomes" id="UP001501747"/>
    </source>
</evidence>
<comment type="pathway">
    <text evidence="1">Amino-sugar metabolism; 1,6-anhydro-N-acetylmuramate degradation.</text>
</comment>
<proteinExistence type="inferred from homology"/>
<keyword evidence="1 3" id="KW-0418">Kinase</keyword>
<dbReference type="EC" id="2.7.1.170" evidence="1"/>
<evidence type="ECO:0000256" key="1">
    <source>
        <dbReference type="HAMAP-Rule" id="MF_01270"/>
    </source>
</evidence>
<name>A0ABP7TKB6_9PSEU</name>
<sequence>MLGLISGTSMDGIDVAVAEFCLREDAPGGPVVELLPLGAIEVPYPEPLRRDLVAALPPADCSAERLCVLDTLVGQAFADAARKGVAELGCGEVDLIASLGQTIYHWVDGRTCKGTLQLGQPAWIAEATGAPVVADLRVRDVAAGGHGAPLASLLDALWLTPANAGDVAVALNIGGIANITVVGGTHAPLAYDTGPGNALLDAACRLAADSGLQYDEGGRLAANGSPHPDLLSRLLADPYYAAAPPKSTGKEHFHADHLRAALDGLAEIPLPDLLATLVELTAITVADACRDHGATRVVASGGGVRNATLMAALDRHLGEIELATSESFGIAADAKEAYLTALLGLLTWHGLPANLPTATGASGPRVLGSITPGRRPLQLPEPSSTPPRRLRVLQLADRTPMPRHG</sequence>
<keyword evidence="1" id="KW-0808">Transferase</keyword>
<dbReference type="InterPro" id="IPR005338">
    <property type="entry name" value="Anhydro_N_Ac-Mur_kinase"/>
</dbReference>
<comment type="caution">
    <text evidence="3">The sequence shown here is derived from an EMBL/GenBank/DDBJ whole genome shotgun (WGS) entry which is preliminary data.</text>
</comment>
<dbReference type="PANTHER" id="PTHR30605">
    <property type="entry name" value="ANHYDRO-N-ACETYLMURAMIC ACID KINASE"/>
    <property type="match status" value="1"/>
</dbReference>